<keyword evidence="3" id="KW-1185">Reference proteome</keyword>
<dbReference type="InterPro" id="IPR010538">
    <property type="entry name" value="DHOR"/>
</dbReference>
<dbReference type="InterPro" id="IPR036909">
    <property type="entry name" value="Cyt_c-like_dom_sf"/>
</dbReference>
<dbReference type="Pfam" id="PF06537">
    <property type="entry name" value="DHOR"/>
    <property type="match status" value="1"/>
</dbReference>
<dbReference type="PROSITE" id="PS51257">
    <property type="entry name" value="PROKAR_LIPOPROTEIN"/>
    <property type="match status" value="1"/>
</dbReference>
<name>A0A383RV02_9PSED</name>
<dbReference type="PANTHER" id="PTHR30600">
    <property type="entry name" value="CYTOCHROME C PEROXIDASE-RELATED"/>
    <property type="match status" value="1"/>
</dbReference>
<dbReference type="EMBL" id="UNOZ01000022">
    <property type="protein sequence ID" value="SYX90879.1"/>
    <property type="molecule type" value="Genomic_DNA"/>
</dbReference>
<evidence type="ECO:0000313" key="3">
    <source>
        <dbReference type="Proteomes" id="UP000263595"/>
    </source>
</evidence>
<feature type="region of interest" description="Disordered" evidence="1">
    <location>
        <begin position="18"/>
        <end position="37"/>
    </location>
</feature>
<dbReference type="Proteomes" id="UP000263595">
    <property type="component" value="Unassembled WGS sequence"/>
</dbReference>
<dbReference type="PIRSF" id="PIRSF028099">
    <property type="entry name" value="DUF1111"/>
    <property type="match status" value="1"/>
</dbReference>
<dbReference type="PANTHER" id="PTHR30600:SF4">
    <property type="entry name" value="CYTOCHROME C DOMAIN-CONTAINING PROTEIN"/>
    <property type="match status" value="1"/>
</dbReference>
<evidence type="ECO:0000313" key="2">
    <source>
        <dbReference type="EMBL" id="SYX90879.1"/>
    </source>
</evidence>
<dbReference type="OrthoDB" id="9805202at2"/>
<proteinExistence type="predicted"/>
<dbReference type="Gene3D" id="1.10.760.10">
    <property type="entry name" value="Cytochrome c-like domain"/>
    <property type="match status" value="1"/>
</dbReference>
<dbReference type="RefSeq" id="WP_119142516.1">
    <property type="nucleotide sequence ID" value="NZ_CBCSFL010000011.1"/>
</dbReference>
<dbReference type="GO" id="GO:0004130">
    <property type="term" value="F:cytochrome-c peroxidase activity"/>
    <property type="evidence" value="ECO:0007669"/>
    <property type="project" value="TreeGrafter"/>
</dbReference>
<organism evidence="2 3">
    <name type="scientific">Pseudomonas reidholzensis</name>
    <dbReference type="NCBI Taxonomy" id="1785162"/>
    <lineage>
        <taxon>Bacteria</taxon>
        <taxon>Pseudomonadati</taxon>
        <taxon>Pseudomonadota</taxon>
        <taxon>Gammaproteobacteria</taxon>
        <taxon>Pseudomonadales</taxon>
        <taxon>Pseudomonadaceae</taxon>
        <taxon>Pseudomonas</taxon>
    </lineage>
</organism>
<evidence type="ECO:0000256" key="1">
    <source>
        <dbReference type="SAM" id="MobiDB-lite"/>
    </source>
</evidence>
<protein>
    <submittedName>
        <fullName evidence="2">Thiol oxidoreductase</fullName>
    </submittedName>
</protein>
<dbReference type="SUPFAM" id="SSF46626">
    <property type="entry name" value="Cytochrome c"/>
    <property type="match status" value="1"/>
</dbReference>
<sequence>MRTSSLLAMTLASLLTGCGDPNAQPEPGEQLPGGSTTVQRFDKDAFSMPAANLSPSRRMDFFVGNAFFRGNWHVAHPERRPGGRVGLGPLFNTDACQSCHIKDGRGFPPTEGSAAPAVSSLVRLSVTADPAQAEQLERLGVIPEPTYGGQLQDAAIDGHAPEGRVHLRYESRQVTLADGERVDLRRPLIDIRQLGYGPLHPQTQMSLRVAPPMIGLGLLEAISDSDLEQNVLDQARDAGPVRGQLNQVWDELQQRTTIGRFGWKAGQPNLDQQNAHAFAGDMGLTSSVLPRDDCTEHQSACRQAAQGGTPEVSDKVRAQVLFYSRTLGVPARRGIQAPQVLEGKGVFHAAGCAACHRPSYVTGTHPLPELSGQRVFPYTDLLLHDMGEGLADHRPEFRATGRQWRTPPLWGLGLTGVVSGHTQLLHDGRARSVLEAILWHDGEASQARDAVIKLDRGRREALLTFLHSL</sequence>
<gene>
    <name evidence="2" type="ORF">CCOS865_03146</name>
</gene>
<dbReference type="AlphaFoldDB" id="A0A383RV02"/>
<dbReference type="GO" id="GO:0020037">
    <property type="term" value="F:heme binding"/>
    <property type="evidence" value="ECO:0007669"/>
    <property type="project" value="InterPro"/>
</dbReference>
<dbReference type="GO" id="GO:0009055">
    <property type="term" value="F:electron transfer activity"/>
    <property type="evidence" value="ECO:0007669"/>
    <property type="project" value="InterPro"/>
</dbReference>
<dbReference type="InterPro" id="IPR051395">
    <property type="entry name" value="Cytochrome_c_Peroxidase/MauG"/>
</dbReference>
<reference evidence="3" key="1">
    <citation type="submission" date="2018-08" db="EMBL/GenBank/DDBJ databases">
        <authorList>
            <person name="Blom J."/>
        </authorList>
    </citation>
    <scope>NUCLEOTIDE SEQUENCE [LARGE SCALE GENOMIC DNA]</scope>
    <source>
        <strain evidence="3">CCOS 865</strain>
    </source>
</reference>
<accession>A0A383RV02</accession>